<dbReference type="AlphaFoldDB" id="A0A8S0VQC2"/>
<dbReference type="Proteomes" id="UP000467700">
    <property type="component" value="Unassembled WGS sequence"/>
</dbReference>
<evidence type="ECO:0000313" key="2">
    <source>
        <dbReference type="Proteomes" id="UP000467700"/>
    </source>
</evidence>
<protein>
    <submittedName>
        <fullName evidence="1">Uncharacterized protein</fullName>
    </submittedName>
</protein>
<organism evidence="1 2">
    <name type="scientific">Cyclocybe aegerita</name>
    <name type="common">Black poplar mushroom</name>
    <name type="synonym">Agrocybe aegerita</name>
    <dbReference type="NCBI Taxonomy" id="1973307"/>
    <lineage>
        <taxon>Eukaryota</taxon>
        <taxon>Fungi</taxon>
        <taxon>Dikarya</taxon>
        <taxon>Basidiomycota</taxon>
        <taxon>Agaricomycotina</taxon>
        <taxon>Agaricomycetes</taxon>
        <taxon>Agaricomycetidae</taxon>
        <taxon>Agaricales</taxon>
        <taxon>Agaricineae</taxon>
        <taxon>Bolbitiaceae</taxon>
        <taxon>Cyclocybe</taxon>
    </lineage>
</organism>
<dbReference type="OrthoDB" id="2730545at2759"/>
<sequence>MGLEYYDSCPWPEESKQHRLAPAVSLSKAGIPCVVWAEDALAFIHLVPTGLSSLQLLIPDELIHKATSILTTQSFQVADTPQEWLEYPMWDRSTPSCHPGIWLHPQSLFSVDVRDHSLSITLDKFPDTVRFLTRAAFLDTIFALILEPPIGFNHHRFHSTMMCYYSGLIQHTMRGPSRLPSGELGEAHKAALAEVREENYPYFHNLLSGGQMAWTEAVAQRREVMGKIRKGHEVDRPFPRNTAAVEERNAKIAAAAAMQPVSNAT</sequence>
<name>A0A8S0VQC2_CYCAE</name>
<proteinExistence type="predicted"/>
<accession>A0A8S0VQC2</accession>
<comment type="caution">
    <text evidence="1">The sequence shown here is derived from an EMBL/GenBank/DDBJ whole genome shotgun (WGS) entry which is preliminary data.</text>
</comment>
<evidence type="ECO:0000313" key="1">
    <source>
        <dbReference type="EMBL" id="CAA7259465.1"/>
    </source>
</evidence>
<keyword evidence="2" id="KW-1185">Reference proteome</keyword>
<gene>
    <name evidence="1" type="ORF">AAE3_LOCUS1699</name>
</gene>
<reference evidence="1 2" key="1">
    <citation type="submission" date="2020-01" db="EMBL/GenBank/DDBJ databases">
        <authorList>
            <person name="Gupta K D."/>
        </authorList>
    </citation>
    <scope>NUCLEOTIDE SEQUENCE [LARGE SCALE GENOMIC DNA]</scope>
</reference>
<dbReference type="EMBL" id="CACVBS010000024">
    <property type="protein sequence ID" value="CAA7259465.1"/>
    <property type="molecule type" value="Genomic_DNA"/>
</dbReference>